<dbReference type="Proteomes" id="UP000184130">
    <property type="component" value="Unassembled WGS sequence"/>
</dbReference>
<dbReference type="RefSeq" id="WP_073204160.1">
    <property type="nucleotide sequence ID" value="NZ_FRBD01000002.1"/>
</dbReference>
<sequence length="300" mass="33898">MKQFLILITIFSWALCINAQEKGKVKTVEADYLYEIPSNMSYAQACQVALVKAQNAAIEEAFGSVNYNNNTVIIANDNGQSNTSLLSETSNQVRGVWLGDVNEPKYERVLLEGRDLLKVTVKGKARELVAAGVEFEALPLRRHPEKGDASDTFKSGDDFYLYFKSPTDGFLTVFMYCILDNEVLYLLPYQSSGKGSFPITHDKEYFLFSEAKATPEGGTVDELTITCSDGRQEEYNDLYVIFSPNNYSKTSAKVEQKQISDELIIPSSLGYKEFNAWLTKYQQKDEQMQVKRIPIKIEKN</sequence>
<protein>
    <recommendedName>
        <fullName evidence="3">DUF4384 domain-containing protein</fullName>
    </recommendedName>
</protein>
<dbReference type="OrthoDB" id="1044717at2"/>
<evidence type="ECO:0008006" key="3">
    <source>
        <dbReference type="Google" id="ProtNLM"/>
    </source>
</evidence>
<evidence type="ECO:0000313" key="1">
    <source>
        <dbReference type="EMBL" id="SHK33590.1"/>
    </source>
</evidence>
<name>A0A1M6RMH0_XYLRU</name>
<gene>
    <name evidence="1" type="ORF">SAMN05216463_10225</name>
</gene>
<dbReference type="EMBL" id="FRBD01000002">
    <property type="protein sequence ID" value="SHK33590.1"/>
    <property type="molecule type" value="Genomic_DNA"/>
</dbReference>
<reference evidence="1 2" key="1">
    <citation type="submission" date="2016-11" db="EMBL/GenBank/DDBJ databases">
        <authorList>
            <person name="Jaros S."/>
            <person name="Januszkiewicz K."/>
            <person name="Wedrychowicz H."/>
        </authorList>
    </citation>
    <scope>NUCLEOTIDE SEQUENCE [LARGE SCALE GENOMIC DNA]</scope>
    <source>
        <strain evidence="1 2">KHT3</strain>
    </source>
</reference>
<accession>A0A1M6RMH0</accession>
<dbReference type="AlphaFoldDB" id="A0A1M6RMH0"/>
<organism evidence="1 2">
    <name type="scientific">Xylanibacter ruminicola</name>
    <name type="common">Prevotella ruminicola</name>
    <dbReference type="NCBI Taxonomy" id="839"/>
    <lineage>
        <taxon>Bacteria</taxon>
        <taxon>Pseudomonadati</taxon>
        <taxon>Bacteroidota</taxon>
        <taxon>Bacteroidia</taxon>
        <taxon>Bacteroidales</taxon>
        <taxon>Prevotellaceae</taxon>
        <taxon>Xylanibacter</taxon>
    </lineage>
</organism>
<proteinExistence type="predicted"/>
<evidence type="ECO:0000313" key="2">
    <source>
        <dbReference type="Proteomes" id="UP000184130"/>
    </source>
</evidence>